<dbReference type="PROSITE" id="PS01228">
    <property type="entry name" value="COF_1"/>
    <property type="match status" value="1"/>
</dbReference>
<organism evidence="1 2">
    <name type="scientific">Helcococcus ovis</name>
    <dbReference type="NCBI Taxonomy" id="72026"/>
    <lineage>
        <taxon>Bacteria</taxon>
        <taxon>Bacillati</taxon>
        <taxon>Bacillota</taxon>
        <taxon>Tissierellia</taxon>
        <taxon>Tissierellales</taxon>
        <taxon>Peptoniphilaceae</taxon>
        <taxon>Helcococcus</taxon>
    </lineage>
</organism>
<dbReference type="GO" id="GO:0016791">
    <property type="term" value="F:phosphatase activity"/>
    <property type="evidence" value="ECO:0007669"/>
    <property type="project" value="TreeGrafter"/>
</dbReference>
<dbReference type="SFLD" id="SFLDG01140">
    <property type="entry name" value="C2.B:_Phosphomannomutase_and_P"/>
    <property type="match status" value="1"/>
</dbReference>
<evidence type="ECO:0000313" key="1">
    <source>
        <dbReference type="EMBL" id="TFF65481.1"/>
    </source>
</evidence>
<proteinExistence type="predicted"/>
<dbReference type="InterPro" id="IPR000150">
    <property type="entry name" value="Cof"/>
</dbReference>
<dbReference type="Proteomes" id="UP000297454">
    <property type="component" value="Unassembled WGS sequence"/>
</dbReference>
<keyword evidence="2" id="KW-1185">Reference proteome</keyword>
<dbReference type="GO" id="GO:0005829">
    <property type="term" value="C:cytosol"/>
    <property type="evidence" value="ECO:0007669"/>
    <property type="project" value="TreeGrafter"/>
</dbReference>
<dbReference type="NCBIfam" id="TIGR00099">
    <property type="entry name" value="Cof-subfamily"/>
    <property type="match status" value="1"/>
</dbReference>
<dbReference type="EMBL" id="SCFR01000019">
    <property type="protein sequence ID" value="TFF65481.1"/>
    <property type="molecule type" value="Genomic_DNA"/>
</dbReference>
<dbReference type="InterPro" id="IPR023214">
    <property type="entry name" value="HAD_sf"/>
</dbReference>
<dbReference type="SUPFAM" id="SSF56784">
    <property type="entry name" value="HAD-like"/>
    <property type="match status" value="1"/>
</dbReference>
<dbReference type="NCBIfam" id="TIGR01484">
    <property type="entry name" value="HAD-SF-IIB"/>
    <property type="match status" value="1"/>
</dbReference>
<gene>
    <name evidence="1" type="ORF">EQF91_05705</name>
</gene>
<keyword evidence="1" id="KW-0378">Hydrolase</keyword>
<dbReference type="AlphaFoldDB" id="A0A4R9C3F4"/>
<sequence>MKYLFFDIDGTLLSHTEGISKSTIEALKLAKDNGHKIFICTGRSYSEIPQLIYTFNFDGVIAAAGGYVKVGNEVIFNKIMPEHLIDNIIYQLDKMDIPFMLEGVEKTYSHKDARYIYDERNLKRKAIKDKTKYEHSAYDYRIPELFTIDEYFSNRTPISKMTLYGNGPESYFELEQFIDKDFYLLKYDIYAELISKGISKLTGIEKVMNYLNASMNETFAFGDSLNDYEMIRGANIGIAVGNASEPVKKIADFITDDIHDNGIYNAMKHYNLI</sequence>
<evidence type="ECO:0000313" key="2">
    <source>
        <dbReference type="Proteomes" id="UP000297454"/>
    </source>
</evidence>
<dbReference type="SFLD" id="SFLDS00003">
    <property type="entry name" value="Haloacid_Dehalogenase"/>
    <property type="match status" value="1"/>
</dbReference>
<name>A0A4R9C3F4_9FIRM</name>
<dbReference type="RefSeq" id="WP_134743958.1">
    <property type="nucleotide sequence ID" value="NZ_JBFNFZ010000173.1"/>
</dbReference>
<protein>
    <submittedName>
        <fullName evidence="1">Cof-type HAD-IIB family hydrolase</fullName>
    </submittedName>
</protein>
<dbReference type="PANTHER" id="PTHR10000:SF25">
    <property type="entry name" value="PHOSPHATASE YKRA-RELATED"/>
    <property type="match status" value="1"/>
</dbReference>
<dbReference type="InterPro" id="IPR006379">
    <property type="entry name" value="HAD-SF_hydro_IIB"/>
</dbReference>
<reference evidence="1 2" key="1">
    <citation type="submission" date="2019-01" db="EMBL/GenBank/DDBJ databases">
        <title>Draft Genome Sequences of Helcococcus ovis Strains Isolated from the Uterus and Vagina of Dairy Cows with Metritis.</title>
        <authorList>
            <person name="Cunha F."/>
            <person name="Jeon S.J."/>
            <person name="Kutzer P."/>
            <person name="Galvao K.N."/>
        </authorList>
    </citation>
    <scope>NUCLEOTIDE SEQUENCE [LARGE SCALE GENOMIC DNA]</scope>
    <source>
        <strain evidence="1 2">KG-37</strain>
    </source>
</reference>
<dbReference type="Gene3D" id="3.30.1240.10">
    <property type="match status" value="1"/>
</dbReference>
<dbReference type="PANTHER" id="PTHR10000">
    <property type="entry name" value="PHOSPHOSERINE PHOSPHATASE"/>
    <property type="match status" value="1"/>
</dbReference>
<dbReference type="GO" id="GO:0000287">
    <property type="term" value="F:magnesium ion binding"/>
    <property type="evidence" value="ECO:0007669"/>
    <property type="project" value="TreeGrafter"/>
</dbReference>
<dbReference type="Gene3D" id="3.40.50.1000">
    <property type="entry name" value="HAD superfamily/HAD-like"/>
    <property type="match status" value="1"/>
</dbReference>
<dbReference type="InterPro" id="IPR036412">
    <property type="entry name" value="HAD-like_sf"/>
</dbReference>
<dbReference type="Pfam" id="PF08282">
    <property type="entry name" value="Hydrolase_3"/>
    <property type="match status" value="1"/>
</dbReference>
<comment type="caution">
    <text evidence="1">The sequence shown here is derived from an EMBL/GenBank/DDBJ whole genome shotgun (WGS) entry which is preliminary data.</text>
</comment>
<accession>A0A4R9C3F4</accession>